<name>A0A0S8G7L8_UNCW3</name>
<comment type="caution">
    <text evidence="1">The sequence shown here is derived from an EMBL/GenBank/DDBJ whole genome shotgun (WGS) entry which is preliminary data.</text>
</comment>
<dbReference type="AlphaFoldDB" id="A0A0S8G7L8"/>
<sequence length="69" mass="7749">MTADKTTKLVLFWIAVMLTILAADKLLQTRLAFADEECTQPVQLILNEPVEIVINEPVKTVSTHKGKNR</sequence>
<dbReference type="EMBL" id="LJUO01000149">
    <property type="protein sequence ID" value="KPK68862.1"/>
    <property type="molecule type" value="Genomic_DNA"/>
</dbReference>
<evidence type="ECO:0000313" key="2">
    <source>
        <dbReference type="Proteomes" id="UP000051096"/>
    </source>
</evidence>
<proteinExistence type="predicted"/>
<reference evidence="1 2" key="1">
    <citation type="journal article" date="2015" name="Microbiome">
        <title>Genomic resolution of linkages in carbon, nitrogen, and sulfur cycling among widespread estuary sediment bacteria.</title>
        <authorList>
            <person name="Baker B.J."/>
            <person name="Lazar C.S."/>
            <person name="Teske A.P."/>
            <person name="Dick G.J."/>
        </authorList>
    </citation>
    <scope>NUCLEOTIDE SEQUENCE [LARGE SCALE GENOMIC DNA]</scope>
    <source>
        <strain evidence="1">SM23_60</strain>
    </source>
</reference>
<accession>A0A0S8G7L8</accession>
<organism evidence="1 2">
    <name type="scientific">candidate division WOR_3 bacterium SM23_60</name>
    <dbReference type="NCBI Taxonomy" id="1703780"/>
    <lineage>
        <taxon>Bacteria</taxon>
        <taxon>Bacteria division WOR-3</taxon>
    </lineage>
</organism>
<dbReference type="Proteomes" id="UP000051096">
    <property type="component" value="Unassembled WGS sequence"/>
</dbReference>
<protein>
    <submittedName>
        <fullName evidence="1">Uncharacterized protein</fullName>
    </submittedName>
</protein>
<evidence type="ECO:0000313" key="1">
    <source>
        <dbReference type="EMBL" id="KPK68862.1"/>
    </source>
</evidence>
<gene>
    <name evidence="1" type="ORF">AMJ87_11345</name>
</gene>